<keyword evidence="2" id="KW-1185">Reference proteome</keyword>
<gene>
    <name evidence="1" type="ORF">BPA01_12750</name>
</gene>
<dbReference type="RefSeq" id="WP_122964281.1">
    <property type="nucleotide sequence ID" value="NZ_BJMH01000005.1"/>
</dbReference>
<evidence type="ECO:0000313" key="1">
    <source>
        <dbReference type="EMBL" id="GEB31695.1"/>
    </source>
</evidence>
<sequence length="185" mass="21319">MGSDFTAVFGHKFKDYEDIVFFKKELDDSVHLKKLLVSLTGGNINAINHLKWKWGYTNGHFHSNAELTPGLFVTLMFDNRYKLIIGKCLCEFSCLIGWLAFLEDDSIQKALRKICLELSKYLGNPVYLPDSYSYTDYVYEGSCIHDVLQSLKKKYGLPNLNIASMYDEQGTSWESKGYYIDLFND</sequence>
<dbReference type="EMBL" id="BJMH01000005">
    <property type="protein sequence ID" value="GEB31695.1"/>
    <property type="molecule type" value="Genomic_DNA"/>
</dbReference>
<proteinExistence type="predicted"/>
<dbReference type="Proteomes" id="UP000316882">
    <property type="component" value="Unassembled WGS sequence"/>
</dbReference>
<protein>
    <submittedName>
        <fullName evidence="1">Uncharacterized protein</fullName>
    </submittedName>
</protein>
<accession>A0A4Y3PG28</accession>
<organism evidence="1 2">
    <name type="scientific">Brevibacillus parabrevis</name>
    <dbReference type="NCBI Taxonomy" id="54914"/>
    <lineage>
        <taxon>Bacteria</taxon>
        <taxon>Bacillati</taxon>
        <taxon>Bacillota</taxon>
        <taxon>Bacilli</taxon>
        <taxon>Bacillales</taxon>
        <taxon>Paenibacillaceae</taxon>
        <taxon>Brevibacillus</taxon>
    </lineage>
</organism>
<comment type="caution">
    <text evidence="1">The sequence shown here is derived from an EMBL/GenBank/DDBJ whole genome shotgun (WGS) entry which is preliminary data.</text>
</comment>
<dbReference type="AlphaFoldDB" id="A0A4Y3PG28"/>
<reference evidence="1 2" key="1">
    <citation type="submission" date="2019-06" db="EMBL/GenBank/DDBJ databases">
        <title>Whole genome shotgun sequence of Brevibacillus parabrevis NBRC 12334.</title>
        <authorList>
            <person name="Hosoyama A."/>
            <person name="Uohara A."/>
            <person name="Ohji S."/>
            <person name="Ichikawa N."/>
        </authorList>
    </citation>
    <scope>NUCLEOTIDE SEQUENCE [LARGE SCALE GENOMIC DNA]</scope>
    <source>
        <strain evidence="1 2">NBRC 12334</strain>
    </source>
</reference>
<evidence type="ECO:0000313" key="2">
    <source>
        <dbReference type="Proteomes" id="UP000316882"/>
    </source>
</evidence>
<name>A0A4Y3PG28_BREPA</name>